<dbReference type="GO" id="GO:0016491">
    <property type="term" value="F:oxidoreductase activity"/>
    <property type="evidence" value="ECO:0007669"/>
    <property type="project" value="UniProtKB-KW"/>
</dbReference>
<name>A0A7C9PMB8_9MICO</name>
<dbReference type="RefSeq" id="WP_163472396.1">
    <property type="nucleotide sequence ID" value="NZ_JAAGWZ010000001.1"/>
</dbReference>
<sequence>MTKWNETDVPDQTGRTALVTGATGGLGLRVAEVLASRGARVLMTSRNAERGAAARDRVAAVATGPEPEIIGVDLSDLTSVGLAAATVRDRTGDRLDLLVNNAGIMAPPRAFSVDGFESQWATNVFGPAALTWQLLPAIRETPRARVVFVSSIAHFGATFDASRLQKDARGDDYVPFAYYGRTKLADLLLSRELERHFLRSESAAISVAAHPGFSSTNLISSTVEGRPAWQQDVTTRIIGATGQSVAMGALPLLYAATADGVRGSQYFGPRGLFETRGYPHRAARTPASRSDALGRWLLDFVQEKTGVTAPR</sequence>
<evidence type="ECO:0000313" key="3">
    <source>
        <dbReference type="EMBL" id="NEM90785.1"/>
    </source>
</evidence>
<dbReference type="PANTHER" id="PTHR24320">
    <property type="entry name" value="RETINOL DEHYDROGENASE"/>
    <property type="match status" value="1"/>
</dbReference>
<dbReference type="NCBIfam" id="NF004846">
    <property type="entry name" value="PRK06197.1"/>
    <property type="match status" value="1"/>
</dbReference>
<evidence type="ECO:0000256" key="1">
    <source>
        <dbReference type="ARBA" id="ARBA00006484"/>
    </source>
</evidence>
<keyword evidence="2" id="KW-0560">Oxidoreductase</keyword>
<dbReference type="PANTHER" id="PTHR24320:SF148">
    <property type="entry name" value="NAD(P)-BINDING ROSSMANN-FOLD SUPERFAMILY PROTEIN"/>
    <property type="match status" value="1"/>
</dbReference>
<dbReference type="EMBL" id="JAAGWZ010000001">
    <property type="protein sequence ID" value="NEM90785.1"/>
    <property type="molecule type" value="Genomic_DNA"/>
</dbReference>
<comment type="similarity">
    <text evidence="1">Belongs to the short-chain dehydrogenases/reductases (SDR) family.</text>
</comment>
<protein>
    <submittedName>
        <fullName evidence="3">SDR family NAD(P)-dependent oxidoreductase</fullName>
    </submittedName>
</protein>
<dbReference type="InterPro" id="IPR002347">
    <property type="entry name" value="SDR_fam"/>
</dbReference>
<comment type="caution">
    <text evidence="3">The sequence shown here is derived from an EMBL/GenBank/DDBJ whole genome shotgun (WGS) entry which is preliminary data.</text>
</comment>
<organism evidence="3 4">
    <name type="scientific">Galbitalea soli</name>
    <dbReference type="NCBI Taxonomy" id="1268042"/>
    <lineage>
        <taxon>Bacteria</taxon>
        <taxon>Bacillati</taxon>
        <taxon>Actinomycetota</taxon>
        <taxon>Actinomycetes</taxon>
        <taxon>Micrococcales</taxon>
        <taxon>Microbacteriaceae</taxon>
        <taxon>Galbitalea</taxon>
    </lineage>
</organism>
<dbReference type="InterPro" id="IPR036291">
    <property type="entry name" value="NAD(P)-bd_dom_sf"/>
</dbReference>
<dbReference type="Proteomes" id="UP000479756">
    <property type="component" value="Unassembled WGS sequence"/>
</dbReference>
<dbReference type="SUPFAM" id="SSF51735">
    <property type="entry name" value="NAD(P)-binding Rossmann-fold domains"/>
    <property type="match status" value="1"/>
</dbReference>
<dbReference type="AlphaFoldDB" id="A0A7C9PMB8"/>
<dbReference type="PRINTS" id="PR00081">
    <property type="entry name" value="GDHRDH"/>
</dbReference>
<reference evidence="3 4" key="1">
    <citation type="journal article" date="2014" name="Int. J. Syst. Evol. Microbiol.">
        <title>Description of Galbitalea soli gen. nov., sp. nov., and Frondihabitans sucicola sp. nov.</title>
        <authorList>
            <person name="Kim S.J."/>
            <person name="Lim J.M."/>
            <person name="Ahn J.H."/>
            <person name="Weon H.Y."/>
            <person name="Hamada M."/>
            <person name="Suzuki K."/>
            <person name="Ahn T.Y."/>
            <person name="Kwon S.W."/>
        </authorList>
    </citation>
    <scope>NUCLEOTIDE SEQUENCE [LARGE SCALE GENOMIC DNA]</scope>
    <source>
        <strain evidence="3 4">NBRC 108727</strain>
    </source>
</reference>
<evidence type="ECO:0000256" key="2">
    <source>
        <dbReference type="ARBA" id="ARBA00023002"/>
    </source>
</evidence>
<dbReference type="Pfam" id="PF00106">
    <property type="entry name" value="adh_short"/>
    <property type="match status" value="1"/>
</dbReference>
<evidence type="ECO:0000313" key="4">
    <source>
        <dbReference type="Proteomes" id="UP000479756"/>
    </source>
</evidence>
<accession>A0A7C9PMB8</accession>
<gene>
    <name evidence="3" type="ORF">G3T37_05390</name>
</gene>
<proteinExistence type="inferred from homology"/>
<dbReference type="Gene3D" id="3.40.50.720">
    <property type="entry name" value="NAD(P)-binding Rossmann-like Domain"/>
    <property type="match status" value="1"/>
</dbReference>
<keyword evidence="4" id="KW-1185">Reference proteome</keyword>